<keyword evidence="1" id="KW-0472">Membrane</keyword>
<feature type="transmembrane region" description="Helical" evidence="1">
    <location>
        <begin position="66"/>
        <end position="88"/>
    </location>
</feature>
<evidence type="ECO:0000313" key="3">
    <source>
        <dbReference type="Proteomes" id="UP000000286"/>
    </source>
</evidence>
<protein>
    <submittedName>
        <fullName evidence="2">Irc13p</fullName>
    </submittedName>
</protein>
<gene>
    <name evidence="2" type="ORF">EC1118_1O4_4632g</name>
</gene>
<keyword evidence="1" id="KW-1133">Transmembrane helix</keyword>
<keyword evidence="1" id="KW-0812">Transmembrane</keyword>
<accession>C8ZGY9</accession>
<evidence type="ECO:0000313" key="2">
    <source>
        <dbReference type="EMBL" id="CAY86518.1"/>
    </source>
</evidence>
<organism evidence="2 3">
    <name type="scientific">Saccharomyces cerevisiae (strain Lalvin EC1118 / Prise de mousse)</name>
    <name type="common">Baker's yeast</name>
    <dbReference type="NCBI Taxonomy" id="643680"/>
    <lineage>
        <taxon>Eukaryota</taxon>
        <taxon>Fungi</taxon>
        <taxon>Dikarya</taxon>
        <taxon>Ascomycota</taxon>
        <taxon>Saccharomycotina</taxon>
        <taxon>Saccharomycetes</taxon>
        <taxon>Saccharomycetales</taxon>
        <taxon>Saccharomycetaceae</taxon>
        <taxon>Saccharomyces</taxon>
    </lineage>
</organism>
<dbReference type="HOGENOM" id="CLU_2252174_0_0_1"/>
<evidence type="ECO:0000256" key="1">
    <source>
        <dbReference type="SAM" id="Phobius"/>
    </source>
</evidence>
<dbReference type="AlphaFoldDB" id="C8ZGY9"/>
<proteinExistence type="predicted"/>
<name>C8ZGY9_YEAS8</name>
<dbReference type="Proteomes" id="UP000000286">
    <property type="component" value="Chromosome XV"/>
</dbReference>
<sequence length="104" mass="12428">MGLYRPSKFFHPPIPHIPFTINPDFFSFHIQRLKAKANPENFLICFPPPDIYKGFVFCCQLDLVHLFHYVFFLFLLKICVDVLQYVIYPKHFTHKKPGFENYST</sequence>
<reference evidence="2 3" key="1">
    <citation type="journal article" date="2009" name="Proc. Natl. Acad. Sci. U.S.A.">
        <title>Eukaryote-to-eukaryote gene transfer events revealed by the genome sequence of the wine yeast Saccharomyces cerevisiae EC1118.</title>
        <authorList>
            <person name="Novo M."/>
            <person name="Bigey F."/>
            <person name="Beyne E."/>
            <person name="Galeote V."/>
            <person name="Gavory F."/>
            <person name="Mallet S."/>
            <person name="Cambot B."/>
            <person name="Legras J.L."/>
            <person name="Wincker P."/>
            <person name="Casaregola S."/>
            <person name="Dequin S."/>
        </authorList>
    </citation>
    <scope>NUCLEOTIDE SEQUENCE [LARGE SCALE GENOMIC DNA]</scope>
    <source>
        <strain evidence="3">Lalvin EC1118 / Prise de mousse</strain>
    </source>
</reference>
<dbReference type="EMBL" id="FN394216">
    <property type="protein sequence ID" value="CAY86518.1"/>
    <property type="molecule type" value="Genomic_DNA"/>
</dbReference>